<keyword evidence="2 5" id="KW-0479">Metal-binding</keyword>
<dbReference type="STRING" id="1330018.A0A167LGS9"/>
<comment type="similarity">
    <text evidence="1">Belongs to the carotenoid oxygenase family.</text>
</comment>
<gene>
    <name evidence="7" type="ORF">CALVIDRAFT_599098</name>
</gene>
<name>A0A167LGS9_CALVF</name>
<evidence type="ECO:0000313" key="7">
    <source>
        <dbReference type="EMBL" id="KZO95675.1"/>
    </source>
</evidence>
<protein>
    <submittedName>
        <fullName evidence="7">Carotenoid oxygenase</fullName>
    </submittedName>
</protein>
<comment type="cofactor">
    <cofactor evidence="5">
        <name>Fe(2+)</name>
        <dbReference type="ChEBI" id="CHEBI:29033"/>
    </cofactor>
    <text evidence="5">Binds 1 Fe(2+) ion per subunit.</text>
</comment>
<sequence length="547" mass="59407">MSTFTTTTTATASDLRSAHELAFSNAPETLSPIPLPVRGNLPPWLTGVLYRTGPGTYDIPSSSPSAKGGEVHIQHWFDGLGLNHRFSISSKGVEYSARKSSHAVEEEISRAGKVVGISFGQQDPCEGLFHKYFTTFRRLTGTEGGNARTHQLPDGANVAVTLSPDMPGFPEQLIPDRLLAREPKAGEGPKYLVAKTDATLLQLLDPDTLEPLAITTYAGVSLELDGQMAAAHGCTDPRTGEYYNFSLKFGPRPVYKIFRAAPGQKGVKVLAEVRDAPLAYIHSFAMTGRYVVLCVWASEITSGGLSVLYNGNFAQSISTHPTRPSTFYVIDRHAGGLVAKYTTPPFFAFHHMNAYDDPVSGDVLIDLPFYKDAGLIQRFYVDELRKGFPKESQGQARRYRLSDPSAPGPAPPAAREAKVDWTASAWLELPTIRPDLAGRPYRYAYGMSKTGDSPRFADSLVKLDVGCNPPTAKYWHGTDGQTPGEPIFVPRPGGKEEDDGVVLSVVLDGLGKRSFLLVLDGRSFEEIARAEAPEGKWVAAGFHGAFV</sequence>
<dbReference type="GO" id="GO:0010436">
    <property type="term" value="F:carotenoid dioxygenase activity"/>
    <property type="evidence" value="ECO:0007669"/>
    <property type="project" value="TreeGrafter"/>
</dbReference>
<keyword evidence="4 5" id="KW-0408">Iron</keyword>
<organism evidence="7 8">
    <name type="scientific">Calocera viscosa (strain TUFC12733)</name>
    <dbReference type="NCBI Taxonomy" id="1330018"/>
    <lineage>
        <taxon>Eukaryota</taxon>
        <taxon>Fungi</taxon>
        <taxon>Dikarya</taxon>
        <taxon>Basidiomycota</taxon>
        <taxon>Agaricomycotina</taxon>
        <taxon>Dacrymycetes</taxon>
        <taxon>Dacrymycetales</taxon>
        <taxon>Dacrymycetaceae</taxon>
        <taxon>Calocera</taxon>
    </lineage>
</organism>
<dbReference type="EMBL" id="KV417288">
    <property type="protein sequence ID" value="KZO95675.1"/>
    <property type="molecule type" value="Genomic_DNA"/>
</dbReference>
<evidence type="ECO:0000313" key="8">
    <source>
        <dbReference type="Proteomes" id="UP000076738"/>
    </source>
</evidence>
<evidence type="ECO:0000256" key="1">
    <source>
        <dbReference type="ARBA" id="ARBA00006787"/>
    </source>
</evidence>
<dbReference type="PANTHER" id="PTHR10543">
    <property type="entry name" value="BETA-CAROTENE DIOXYGENASE"/>
    <property type="match status" value="1"/>
</dbReference>
<feature type="binding site" evidence="5">
    <location>
        <position position="543"/>
    </location>
    <ligand>
        <name>Fe cation</name>
        <dbReference type="ChEBI" id="CHEBI:24875"/>
        <note>catalytic</note>
    </ligand>
</feature>
<feature type="binding site" evidence="5">
    <location>
        <position position="282"/>
    </location>
    <ligand>
        <name>Fe cation</name>
        <dbReference type="ChEBI" id="CHEBI:24875"/>
        <note>catalytic</note>
    </ligand>
</feature>
<dbReference type="Proteomes" id="UP000076738">
    <property type="component" value="Unassembled WGS sequence"/>
</dbReference>
<reference evidence="7 8" key="1">
    <citation type="journal article" date="2016" name="Mol. Biol. Evol.">
        <title>Comparative Genomics of Early-Diverging Mushroom-Forming Fungi Provides Insights into the Origins of Lignocellulose Decay Capabilities.</title>
        <authorList>
            <person name="Nagy L.G."/>
            <person name="Riley R."/>
            <person name="Tritt A."/>
            <person name="Adam C."/>
            <person name="Daum C."/>
            <person name="Floudas D."/>
            <person name="Sun H."/>
            <person name="Yadav J.S."/>
            <person name="Pangilinan J."/>
            <person name="Larsson K.H."/>
            <person name="Matsuura K."/>
            <person name="Barry K."/>
            <person name="Labutti K."/>
            <person name="Kuo R."/>
            <person name="Ohm R.A."/>
            <person name="Bhattacharya S.S."/>
            <person name="Shirouzu T."/>
            <person name="Yoshinaga Y."/>
            <person name="Martin F.M."/>
            <person name="Grigoriev I.V."/>
            <person name="Hibbett D.S."/>
        </authorList>
    </citation>
    <scope>NUCLEOTIDE SEQUENCE [LARGE SCALE GENOMIC DNA]</scope>
    <source>
        <strain evidence="7 8">TUFC12733</strain>
    </source>
</reference>
<feature type="binding site" evidence="5">
    <location>
        <position position="232"/>
    </location>
    <ligand>
        <name>Fe cation</name>
        <dbReference type="ChEBI" id="CHEBI:24875"/>
        <note>catalytic</note>
    </ligand>
</feature>
<dbReference type="OrthoDB" id="407010at2759"/>
<evidence type="ECO:0000256" key="5">
    <source>
        <dbReference type="PIRSR" id="PIRSR604294-1"/>
    </source>
</evidence>
<feature type="region of interest" description="Disordered" evidence="6">
    <location>
        <begin position="392"/>
        <end position="414"/>
    </location>
</feature>
<dbReference type="AlphaFoldDB" id="A0A167LGS9"/>
<evidence type="ECO:0000256" key="2">
    <source>
        <dbReference type="ARBA" id="ARBA00022723"/>
    </source>
</evidence>
<feature type="binding site" evidence="5">
    <location>
        <position position="350"/>
    </location>
    <ligand>
        <name>Fe cation</name>
        <dbReference type="ChEBI" id="CHEBI:24875"/>
        <note>catalytic</note>
    </ligand>
</feature>
<dbReference type="InterPro" id="IPR004294">
    <property type="entry name" value="Carotenoid_Oase"/>
</dbReference>
<dbReference type="PANTHER" id="PTHR10543:SF24">
    <property type="entry name" value="CAROTENOID ISOMEROOXYGENASE"/>
    <property type="match status" value="1"/>
</dbReference>
<evidence type="ECO:0000256" key="3">
    <source>
        <dbReference type="ARBA" id="ARBA00023002"/>
    </source>
</evidence>
<accession>A0A167LGS9</accession>
<evidence type="ECO:0000256" key="4">
    <source>
        <dbReference type="ARBA" id="ARBA00023004"/>
    </source>
</evidence>
<dbReference type="GO" id="GO:0016121">
    <property type="term" value="P:carotene catabolic process"/>
    <property type="evidence" value="ECO:0007669"/>
    <property type="project" value="TreeGrafter"/>
</dbReference>
<evidence type="ECO:0000256" key="6">
    <source>
        <dbReference type="SAM" id="MobiDB-lite"/>
    </source>
</evidence>
<dbReference type="Pfam" id="PF03055">
    <property type="entry name" value="RPE65"/>
    <property type="match status" value="1"/>
</dbReference>
<dbReference type="GO" id="GO:0046872">
    <property type="term" value="F:metal ion binding"/>
    <property type="evidence" value="ECO:0007669"/>
    <property type="project" value="UniProtKB-KW"/>
</dbReference>
<proteinExistence type="inferred from homology"/>
<keyword evidence="8" id="KW-1185">Reference proteome</keyword>
<keyword evidence="3" id="KW-0560">Oxidoreductase</keyword>